<name>A0A6L2NQW1_TANCI</name>
<feature type="coiled-coil region" evidence="1">
    <location>
        <begin position="141"/>
        <end position="168"/>
    </location>
</feature>
<keyword evidence="1" id="KW-0175">Coiled coil</keyword>
<comment type="caution">
    <text evidence="2">The sequence shown here is derived from an EMBL/GenBank/DDBJ whole genome shotgun (WGS) entry which is preliminary data.</text>
</comment>
<evidence type="ECO:0000256" key="1">
    <source>
        <dbReference type="SAM" id="Coils"/>
    </source>
</evidence>
<accession>A0A6L2NQW1</accession>
<proteinExistence type="predicted"/>
<protein>
    <submittedName>
        <fullName evidence="2">Uncharacterized protein</fullName>
    </submittedName>
</protein>
<sequence>MEQYLTHTDYAIWEVIINGDSPVPEPPAVGTVVPSKSEAQKFIKKNKLKAKSTLLLAISNEHLLKFHSIKDAKYLREAIKIRSQLVLIRQKLNVTITTKEVILLENVVHQGIKSYQAEEGPTDFALMSYSLDLENSSNFELEETMKEKADLKEKLTKFEESSKNLTKLINSQISANDKTGLGYDSQLSENEMPKCEIFETASDSSVRR</sequence>
<organism evidence="2">
    <name type="scientific">Tanacetum cinerariifolium</name>
    <name type="common">Dalmatian daisy</name>
    <name type="synonym">Chrysanthemum cinerariifolium</name>
    <dbReference type="NCBI Taxonomy" id="118510"/>
    <lineage>
        <taxon>Eukaryota</taxon>
        <taxon>Viridiplantae</taxon>
        <taxon>Streptophyta</taxon>
        <taxon>Embryophyta</taxon>
        <taxon>Tracheophyta</taxon>
        <taxon>Spermatophyta</taxon>
        <taxon>Magnoliopsida</taxon>
        <taxon>eudicotyledons</taxon>
        <taxon>Gunneridae</taxon>
        <taxon>Pentapetalae</taxon>
        <taxon>asterids</taxon>
        <taxon>campanulids</taxon>
        <taxon>Asterales</taxon>
        <taxon>Asteraceae</taxon>
        <taxon>Asteroideae</taxon>
        <taxon>Anthemideae</taxon>
        <taxon>Anthemidinae</taxon>
        <taxon>Tanacetum</taxon>
    </lineage>
</organism>
<dbReference type="EMBL" id="BKCJ010009810">
    <property type="protein sequence ID" value="GEU88718.1"/>
    <property type="molecule type" value="Genomic_DNA"/>
</dbReference>
<gene>
    <name evidence="2" type="ORF">Tci_060696</name>
</gene>
<dbReference type="AlphaFoldDB" id="A0A6L2NQW1"/>
<reference evidence="2" key="1">
    <citation type="journal article" date="2019" name="Sci. Rep.">
        <title>Draft genome of Tanacetum cinerariifolium, the natural source of mosquito coil.</title>
        <authorList>
            <person name="Yamashiro T."/>
            <person name="Shiraishi A."/>
            <person name="Satake H."/>
            <person name="Nakayama K."/>
        </authorList>
    </citation>
    <scope>NUCLEOTIDE SEQUENCE</scope>
</reference>
<evidence type="ECO:0000313" key="2">
    <source>
        <dbReference type="EMBL" id="GEU88718.1"/>
    </source>
</evidence>